<evidence type="ECO:0000256" key="1">
    <source>
        <dbReference type="SAM" id="MobiDB-lite"/>
    </source>
</evidence>
<dbReference type="Proteomes" id="UP000279089">
    <property type="component" value="Unassembled WGS sequence"/>
</dbReference>
<dbReference type="AlphaFoldDB" id="A0A3N4MG31"/>
<reference evidence="4" key="1">
    <citation type="submission" date="2018-11" db="EMBL/GenBank/DDBJ databases">
        <title>Chitinophaga lutea sp.nov., isolate from arsenic contaminated soil.</title>
        <authorList>
            <person name="Zong Y."/>
        </authorList>
    </citation>
    <scope>NUCLEOTIDE SEQUENCE [LARGE SCALE GENOMIC DNA]</scope>
    <source>
        <strain evidence="4">YLT18</strain>
    </source>
</reference>
<proteinExistence type="predicted"/>
<keyword evidence="2" id="KW-0732">Signal</keyword>
<evidence type="ECO:0000313" key="4">
    <source>
        <dbReference type="Proteomes" id="UP000279089"/>
    </source>
</evidence>
<dbReference type="RefSeq" id="WP_120514082.1">
    <property type="nucleotide sequence ID" value="NZ_QXZY01000001.1"/>
</dbReference>
<dbReference type="InterPro" id="IPR037107">
    <property type="entry name" value="Put_OMP_sf"/>
</dbReference>
<organism evidence="3 4">
    <name type="scientific">Chitinophaga barathri</name>
    <dbReference type="NCBI Taxonomy" id="1647451"/>
    <lineage>
        <taxon>Bacteria</taxon>
        <taxon>Pseudomonadati</taxon>
        <taxon>Bacteroidota</taxon>
        <taxon>Chitinophagia</taxon>
        <taxon>Chitinophagales</taxon>
        <taxon>Chitinophagaceae</taxon>
        <taxon>Chitinophaga</taxon>
    </lineage>
</organism>
<name>A0A3N4MG31_9BACT</name>
<evidence type="ECO:0000313" key="3">
    <source>
        <dbReference type="EMBL" id="RPD42801.1"/>
    </source>
</evidence>
<dbReference type="OrthoDB" id="905588at2"/>
<feature type="signal peptide" evidence="2">
    <location>
        <begin position="1"/>
        <end position="18"/>
    </location>
</feature>
<dbReference type="InterPro" id="IPR018707">
    <property type="entry name" value="LpxR"/>
</dbReference>
<keyword evidence="4" id="KW-1185">Reference proteome</keyword>
<gene>
    <name evidence="3" type="ORF">EG028_00440</name>
</gene>
<dbReference type="Gene3D" id="2.40.128.140">
    <property type="entry name" value="Outer membrane protein"/>
    <property type="match status" value="1"/>
</dbReference>
<dbReference type="Pfam" id="PF09982">
    <property type="entry name" value="LpxR"/>
    <property type="match status" value="1"/>
</dbReference>
<dbReference type="EMBL" id="RMBX01000001">
    <property type="protein sequence ID" value="RPD42801.1"/>
    <property type="molecule type" value="Genomic_DNA"/>
</dbReference>
<feature type="chain" id="PRO_5018292670" evidence="2">
    <location>
        <begin position="19"/>
        <end position="384"/>
    </location>
</feature>
<sequence>MKQLLLLLFISFPFPIMAQRTPTKDTTARMPSDTTLQKAPDAPPTKYKSTKDPTKSFGIVVDQDFFTPQNEDRNYTMGLSFNFTAPITDKWYFGLPWLRNQVDWLFGLREWHKYDGISVSGLQLFNGSFTPRNIESEVPVRDDRPYASITALSSSRLTYFGDNRDLTKQYAISSRLAIGILGTRISEVFQSWVHRQFFPKTRAEPVGWPTQISDGGEPTILYQIQFIKPIFNVRPYDSNLKAIEASWLLEANLGYYTNMATGISFRLGRFSIPYWRMNHSSMTVSNQAAKDPKTDRKFEFNFFTQFRGRAVLYNALLTGQFRKNEYELSREQVNRFIVEAEAGLLVGFQKFTLVFEPYILRTSEIALPLARNHSWGSAAITYSW</sequence>
<accession>A0A3N4MG31</accession>
<protein>
    <submittedName>
        <fullName evidence="3">DUF2219 family protein</fullName>
    </submittedName>
</protein>
<comment type="caution">
    <text evidence="3">The sequence shown here is derived from an EMBL/GenBank/DDBJ whole genome shotgun (WGS) entry which is preliminary data.</text>
</comment>
<feature type="region of interest" description="Disordered" evidence="1">
    <location>
        <begin position="23"/>
        <end position="51"/>
    </location>
</feature>
<evidence type="ECO:0000256" key="2">
    <source>
        <dbReference type="SAM" id="SignalP"/>
    </source>
</evidence>